<protein>
    <submittedName>
        <fullName evidence="1">Uncharacterized protein</fullName>
    </submittedName>
</protein>
<name>A0A8S1WJJ2_PAROT</name>
<comment type="caution">
    <text evidence="1">The sequence shown here is derived from an EMBL/GenBank/DDBJ whole genome shotgun (WGS) entry which is preliminary data.</text>
</comment>
<reference evidence="1" key="1">
    <citation type="submission" date="2021-01" db="EMBL/GenBank/DDBJ databases">
        <authorList>
            <consortium name="Genoscope - CEA"/>
            <person name="William W."/>
        </authorList>
    </citation>
    <scope>NUCLEOTIDE SEQUENCE</scope>
</reference>
<organism evidence="1 2">
    <name type="scientific">Paramecium octaurelia</name>
    <dbReference type="NCBI Taxonomy" id="43137"/>
    <lineage>
        <taxon>Eukaryota</taxon>
        <taxon>Sar</taxon>
        <taxon>Alveolata</taxon>
        <taxon>Ciliophora</taxon>
        <taxon>Intramacronucleata</taxon>
        <taxon>Oligohymenophorea</taxon>
        <taxon>Peniculida</taxon>
        <taxon>Parameciidae</taxon>
        <taxon>Paramecium</taxon>
    </lineage>
</organism>
<evidence type="ECO:0000313" key="1">
    <source>
        <dbReference type="EMBL" id="CAD8190108.1"/>
    </source>
</evidence>
<dbReference type="EMBL" id="CAJJDP010000095">
    <property type="protein sequence ID" value="CAD8190108.1"/>
    <property type="molecule type" value="Genomic_DNA"/>
</dbReference>
<sequence length="122" mass="14686">MGIHKPCVLVYKFFMIRLNRINNRSQQVHRSLNNQSDSFIIQMIHYNSQILNFSRLQLYNSQQIIEDSHIAIQVEHNEISEHQLNQCTHKQYLLHKTQLQQQVNRLINQQIYYAILKQSLLQ</sequence>
<gene>
    <name evidence="1" type="ORF">POCTA_138.1.T0960168</name>
</gene>
<keyword evidence="2" id="KW-1185">Reference proteome</keyword>
<dbReference type="Proteomes" id="UP000683925">
    <property type="component" value="Unassembled WGS sequence"/>
</dbReference>
<proteinExistence type="predicted"/>
<accession>A0A8S1WJJ2</accession>
<evidence type="ECO:0000313" key="2">
    <source>
        <dbReference type="Proteomes" id="UP000683925"/>
    </source>
</evidence>
<dbReference type="AlphaFoldDB" id="A0A8S1WJJ2"/>